<dbReference type="RefSeq" id="WP_305928563.1">
    <property type="nucleotide sequence ID" value="NZ_JAVAIL010000001.1"/>
</dbReference>
<organism evidence="1 2">
    <name type="scientific">Qipengyuania benthica</name>
    <dbReference type="NCBI Taxonomy" id="3067651"/>
    <lineage>
        <taxon>Bacteria</taxon>
        <taxon>Pseudomonadati</taxon>
        <taxon>Pseudomonadota</taxon>
        <taxon>Alphaproteobacteria</taxon>
        <taxon>Sphingomonadales</taxon>
        <taxon>Erythrobacteraceae</taxon>
        <taxon>Qipengyuania</taxon>
    </lineage>
</organism>
<comment type="caution">
    <text evidence="1">The sequence shown here is derived from an EMBL/GenBank/DDBJ whole genome shotgun (WGS) entry which is preliminary data.</text>
</comment>
<dbReference type="Proteomes" id="UP001235664">
    <property type="component" value="Unassembled WGS sequence"/>
</dbReference>
<evidence type="ECO:0000313" key="1">
    <source>
        <dbReference type="EMBL" id="MDP4538428.1"/>
    </source>
</evidence>
<gene>
    <name evidence="1" type="ORF">Q9K01_02145</name>
</gene>
<evidence type="ECO:0008006" key="3">
    <source>
        <dbReference type="Google" id="ProtNLM"/>
    </source>
</evidence>
<evidence type="ECO:0000313" key="2">
    <source>
        <dbReference type="Proteomes" id="UP001235664"/>
    </source>
</evidence>
<proteinExistence type="predicted"/>
<dbReference type="EMBL" id="JAVAIL010000001">
    <property type="protein sequence ID" value="MDP4538428.1"/>
    <property type="molecule type" value="Genomic_DNA"/>
</dbReference>
<keyword evidence="2" id="KW-1185">Reference proteome</keyword>
<sequence length="163" mass="17705">MARYVAPPTADEDSWAKFGRKTISRFSVGLSAIADPADIGGVAGAVSSASKRLHDMTHAPTVHISMYSGGAEDGLEKGAIRGAIETLLGGDPNYEVTALSVSGEDEDDRGSTAIDFLDDVLREREEIDLTELDADQSYNERIRFLHDCFAAHIDYLERYYGMG</sequence>
<accession>A0ABT9H540</accession>
<reference evidence="1 2" key="1">
    <citation type="submission" date="2023-08" db="EMBL/GenBank/DDBJ databases">
        <title>genomic of DY56.</title>
        <authorList>
            <person name="Wang Y."/>
        </authorList>
    </citation>
    <scope>NUCLEOTIDE SEQUENCE [LARGE SCALE GENOMIC DNA]</scope>
    <source>
        <strain evidence="1 2">DY56-A-20</strain>
    </source>
</reference>
<protein>
    <recommendedName>
        <fullName evidence="3">DUF444 family protein</fullName>
    </recommendedName>
</protein>
<name>A0ABT9H540_9SPHN</name>